<dbReference type="Proteomes" id="UP000773462">
    <property type="component" value="Unassembled WGS sequence"/>
</dbReference>
<organism evidence="3 4">
    <name type="scientific">Paenibacillus silagei</name>
    <dbReference type="NCBI Taxonomy" id="1670801"/>
    <lineage>
        <taxon>Bacteria</taxon>
        <taxon>Bacillati</taxon>
        <taxon>Bacillota</taxon>
        <taxon>Bacilli</taxon>
        <taxon>Bacillales</taxon>
        <taxon>Paenibacillaceae</taxon>
        <taxon>Paenibacillus</taxon>
    </lineage>
</organism>
<dbReference type="EMBL" id="JAGGLV010000021">
    <property type="protein sequence ID" value="MBP2114893.1"/>
    <property type="molecule type" value="Genomic_DNA"/>
</dbReference>
<comment type="caution">
    <text evidence="3">The sequence shown here is derived from an EMBL/GenBank/DDBJ whole genome shotgun (WGS) entry which is preliminary data.</text>
</comment>
<keyword evidence="4" id="KW-1185">Reference proteome</keyword>
<accession>A0ABS4NXU9</accession>
<gene>
    <name evidence="3" type="ORF">J2Z70_005077</name>
</gene>
<keyword evidence="2" id="KW-0732">Signal</keyword>
<dbReference type="PROSITE" id="PS51257">
    <property type="entry name" value="PROKAR_LIPOPROTEIN"/>
    <property type="match status" value="1"/>
</dbReference>
<evidence type="ECO:0000256" key="1">
    <source>
        <dbReference type="SAM" id="MobiDB-lite"/>
    </source>
</evidence>
<feature type="compositionally biased region" description="Polar residues" evidence="1">
    <location>
        <begin position="31"/>
        <end position="44"/>
    </location>
</feature>
<evidence type="ECO:0000313" key="3">
    <source>
        <dbReference type="EMBL" id="MBP2114893.1"/>
    </source>
</evidence>
<reference evidence="3 4" key="1">
    <citation type="submission" date="2021-03" db="EMBL/GenBank/DDBJ databases">
        <title>Genomic Encyclopedia of Type Strains, Phase IV (KMG-IV): sequencing the most valuable type-strain genomes for metagenomic binning, comparative biology and taxonomic classification.</title>
        <authorList>
            <person name="Goeker M."/>
        </authorList>
    </citation>
    <scope>NUCLEOTIDE SEQUENCE [LARGE SCALE GENOMIC DNA]</scope>
    <source>
        <strain evidence="3 4">DSM 101953</strain>
    </source>
</reference>
<evidence type="ECO:0000313" key="4">
    <source>
        <dbReference type="Proteomes" id="UP000773462"/>
    </source>
</evidence>
<feature type="region of interest" description="Disordered" evidence="1">
    <location>
        <begin position="25"/>
        <end position="87"/>
    </location>
</feature>
<sequence>MYTKKLIMSLSLTLSLLALSACGNAEDKPSTESMQTTAPATETVQTPAPTTEAEQTPAPTTEPEQTPEATAGSNETAAGSADLPKYLPEDFPMPENVTETILSNAEENEGKKTALLIFRTTDSMESVTKLYDDYLASKLGDQSVKTIDPKNLIIQGKTKDDKQSWSIIGGPLASQEGTVEVNVIWSEI</sequence>
<protein>
    <recommendedName>
        <fullName evidence="5">Lipoprotein</fullName>
    </recommendedName>
</protein>
<feature type="chain" id="PRO_5045604110" description="Lipoprotein" evidence="2">
    <location>
        <begin position="21"/>
        <end position="188"/>
    </location>
</feature>
<evidence type="ECO:0000256" key="2">
    <source>
        <dbReference type="SAM" id="SignalP"/>
    </source>
</evidence>
<evidence type="ECO:0008006" key="5">
    <source>
        <dbReference type="Google" id="ProtNLM"/>
    </source>
</evidence>
<feature type="signal peptide" evidence="2">
    <location>
        <begin position="1"/>
        <end position="20"/>
    </location>
</feature>
<proteinExistence type="predicted"/>
<feature type="compositionally biased region" description="Low complexity" evidence="1">
    <location>
        <begin position="45"/>
        <end position="71"/>
    </location>
</feature>
<name>A0ABS4NXU9_9BACL</name>